<sequence>MCRRPALECNEIGDTLLEVLYENRKLETLCTDEQEMQRKRGDIAGRLRLRVNALRTAVTVGELATLDPLGNWHQLTGDHAGEWAGKLSGNYRILIRPEGGSDPWDAVTVTVIDIYDYH</sequence>
<dbReference type="AlphaFoldDB" id="A0A318RAV5"/>
<name>A0A318RAV5_WILLI</name>
<protein>
    <submittedName>
        <fullName evidence="1">Proteic killer suppression protein</fullName>
    </submittedName>
</protein>
<gene>
    <name evidence="1" type="ORF">DFR67_1198</name>
</gene>
<organism evidence="1 2">
    <name type="scientific">Williamsia limnetica</name>
    <dbReference type="NCBI Taxonomy" id="882452"/>
    <lineage>
        <taxon>Bacteria</taxon>
        <taxon>Bacillati</taxon>
        <taxon>Actinomycetota</taxon>
        <taxon>Actinomycetes</taxon>
        <taxon>Mycobacteriales</taxon>
        <taxon>Nocardiaceae</taxon>
        <taxon>Williamsia</taxon>
    </lineage>
</organism>
<proteinExistence type="predicted"/>
<dbReference type="Gene3D" id="3.30.2310.20">
    <property type="entry name" value="RelE-like"/>
    <property type="match status" value="1"/>
</dbReference>
<dbReference type="EMBL" id="QJSP01000019">
    <property type="protein sequence ID" value="PYE12903.1"/>
    <property type="molecule type" value="Genomic_DNA"/>
</dbReference>
<comment type="caution">
    <text evidence="1">The sequence shown here is derived from an EMBL/GenBank/DDBJ whole genome shotgun (WGS) entry which is preliminary data.</text>
</comment>
<keyword evidence="2" id="KW-1185">Reference proteome</keyword>
<evidence type="ECO:0000313" key="2">
    <source>
        <dbReference type="Proteomes" id="UP000247591"/>
    </source>
</evidence>
<accession>A0A318RAV5</accession>
<evidence type="ECO:0000313" key="1">
    <source>
        <dbReference type="EMBL" id="PYE12903.1"/>
    </source>
</evidence>
<dbReference type="Proteomes" id="UP000247591">
    <property type="component" value="Unassembled WGS sequence"/>
</dbReference>
<dbReference type="InterPro" id="IPR035093">
    <property type="entry name" value="RelE/ParE_toxin_dom_sf"/>
</dbReference>
<reference evidence="1 2" key="1">
    <citation type="submission" date="2018-06" db="EMBL/GenBank/DDBJ databases">
        <title>Genomic Encyclopedia of Type Strains, Phase IV (KMG-IV): sequencing the most valuable type-strain genomes for metagenomic binning, comparative biology and taxonomic classification.</title>
        <authorList>
            <person name="Goeker M."/>
        </authorList>
    </citation>
    <scope>NUCLEOTIDE SEQUENCE [LARGE SCALE GENOMIC DNA]</scope>
    <source>
        <strain evidence="1 2">DSM 45521</strain>
    </source>
</reference>